<evidence type="ECO:0000313" key="3">
    <source>
        <dbReference type="Proteomes" id="UP000182126"/>
    </source>
</evidence>
<keyword evidence="1" id="KW-0175">Coiled coil</keyword>
<feature type="coiled-coil region" evidence="1">
    <location>
        <begin position="548"/>
        <end position="593"/>
    </location>
</feature>
<dbReference type="Proteomes" id="UP000182126">
    <property type="component" value="Chromosome I"/>
</dbReference>
<evidence type="ECO:0000256" key="1">
    <source>
        <dbReference type="SAM" id="Coils"/>
    </source>
</evidence>
<proteinExistence type="predicted"/>
<gene>
    <name evidence="2" type="ORF">SAMN04489809_2252</name>
</gene>
<organism evidence="2 3">
    <name type="scientific">Microbacterium paraoxydans</name>
    <dbReference type="NCBI Taxonomy" id="199592"/>
    <lineage>
        <taxon>Bacteria</taxon>
        <taxon>Bacillati</taxon>
        <taxon>Actinomycetota</taxon>
        <taxon>Actinomycetes</taxon>
        <taxon>Micrococcales</taxon>
        <taxon>Microbacteriaceae</taxon>
        <taxon>Microbacterium</taxon>
    </lineage>
</organism>
<evidence type="ECO:0008006" key="4">
    <source>
        <dbReference type="Google" id="ProtNLM"/>
    </source>
</evidence>
<protein>
    <recommendedName>
        <fullName evidence="4">Alpha/beta hydrolase family protein</fullName>
    </recommendedName>
</protein>
<reference evidence="2 3" key="1">
    <citation type="submission" date="2016-10" db="EMBL/GenBank/DDBJ databases">
        <authorList>
            <person name="de Groot N.N."/>
        </authorList>
    </citation>
    <scope>NUCLEOTIDE SEQUENCE [LARGE SCALE GENOMIC DNA]</scope>
    <source>
        <strain evidence="2 3">DSM 15019</strain>
    </source>
</reference>
<dbReference type="GeneID" id="36299472"/>
<dbReference type="RefSeq" id="WP_082749946.1">
    <property type="nucleotide sequence ID" value="NZ_LT629770.1"/>
</dbReference>
<sequence length="609" mass="65044">MDIDGASGPTETTLLFLHGVGTGDPGDLWRNQLDLTLRRLGYPTLDDSAVIAPKYAHALKGFDGKTTIPPVTITQPGREAARRNRREFERRVGALEFRLGRHHRGGGTLGGQVVIDTALALPAFVQARNYVSNEQIRANVLRRILEALPDRGRLVIVAHSLGSVIAADVLRRLPTALEVAGLVTIGSPLASARFEVDKLRDALKEPPTNLSWWVNFWNRHDPVSASRGVSSVFPWLIDFRIDSLPSIHVHDAVQYLADDAVGAAVGYALFGSQSKEVERAHTAVDIPLDVAERYAVVALRYASLIRNRLDGDVGDRYSGALRYVQATAIDNIMQRNEQTRRPTPSAVARLAFDLADPDAPTPASLPTSHIAKDDAVVLFTVLASENILRPFEITIPQDKQQSALRDLAAEMDLGSQFGADVFEAAKRSREVLSGSKVAANLIKWGAIGAGAAALVAATGGLALAVAPGVVGAAVVTTALASFGPGGMIGGLITAGTLVSAGGGGIAFGLASPGASAETVETVVARQLAAVILRELQGLEQDPAVWHNLVEIESEVRREYERLDEFSDDNAAGMRELKRKLAAAERALAYMRGRGLEPGAFIDDEEDLSA</sequence>
<dbReference type="AlphaFoldDB" id="A0A1H1TMK6"/>
<evidence type="ECO:0000313" key="2">
    <source>
        <dbReference type="EMBL" id="SDS61468.1"/>
    </source>
</evidence>
<name>A0A1H1TMK6_9MICO</name>
<dbReference type="EMBL" id="LT629770">
    <property type="protein sequence ID" value="SDS61468.1"/>
    <property type="molecule type" value="Genomic_DNA"/>
</dbReference>
<accession>A0A1H1TMK6</accession>
<dbReference type="Gene3D" id="3.40.50.1820">
    <property type="entry name" value="alpha/beta hydrolase"/>
    <property type="match status" value="1"/>
</dbReference>
<dbReference type="InterPro" id="IPR029058">
    <property type="entry name" value="AB_hydrolase_fold"/>
</dbReference>
<dbReference type="SUPFAM" id="SSF53474">
    <property type="entry name" value="alpha/beta-Hydrolases"/>
    <property type="match status" value="1"/>
</dbReference>